<gene>
    <name evidence="2" type="ORF">O9X94_09045</name>
</gene>
<keyword evidence="1" id="KW-0812">Transmembrane</keyword>
<keyword evidence="1" id="KW-1133">Transmembrane helix</keyword>
<feature type="transmembrane region" description="Helical" evidence="1">
    <location>
        <begin position="36"/>
        <end position="53"/>
    </location>
</feature>
<keyword evidence="3" id="KW-1185">Reference proteome</keyword>
<sequence length="294" mass="32899">MVSLLCGAATATTVVILLFMVDSISSEGIKVSDISTLVAGIVGAAIGGAISWAQSRQSSKETLQRDKESRMSVIENNALSTLLKVQRIANSYHTHKMYFWSQLREANANETFVPQLWQILKSQVAGSETGVSFSAEELVPLQLAGKTDLINECGLLAERLQVVERGMIEYTSLRREMEALLIDHSRKLPDGRVLTEVPKDLWEKVSMKSDTLEQFIRGLYADITADDAKAKTLCSSVSEAFAAHFQNGLKFKMKFVDDEEQYSLHVPLDHYIVKKRMLRDNQGNLFFLRSYALK</sequence>
<protein>
    <submittedName>
        <fullName evidence="2">Uncharacterized protein</fullName>
    </submittedName>
</protein>
<keyword evidence="1" id="KW-0472">Membrane</keyword>
<accession>A0A9X3KDX9</accession>
<comment type="caution">
    <text evidence="2">The sequence shown here is derived from an EMBL/GenBank/DDBJ whole genome shotgun (WGS) entry which is preliminary data.</text>
</comment>
<proteinExistence type="predicted"/>
<organism evidence="2 3">
    <name type="scientific">Agrobacterium leguminum</name>
    <dbReference type="NCBI Taxonomy" id="2792015"/>
    <lineage>
        <taxon>Bacteria</taxon>
        <taxon>Pseudomonadati</taxon>
        <taxon>Pseudomonadota</taxon>
        <taxon>Alphaproteobacteria</taxon>
        <taxon>Hyphomicrobiales</taxon>
        <taxon>Rhizobiaceae</taxon>
        <taxon>Rhizobium/Agrobacterium group</taxon>
        <taxon>Agrobacterium</taxon>
    </lineage>
</organism>
<reference evidence="2" key="1">
    <citation type="submission" date="2022-12" db="EMBL/GenBank/DDBJ databases">
        <title>Draft genome sequences of 22 rhizogenic Agrobacterium biovar 1 strains, the causative agent of hairy root disease.</title>
        <authorList>
            <person name="Kim N."/>
            <person name="Vargas P."/>
            <person name="Rediers H."/>
        </authorList>
    </citation>
    <scope>NUCLEOTIDE SEQUENCE</scope>
    <source>
        <strain evidence="2">ST07.17.026</strain>
    </source>
</reference>
<dbReference type="EMBL" id="JAPZLT010000003">
    <property type="protein sequence ID" value="MCZ7909451.1"/>
    <property type="molecule type" value="Genomic_DNA"/>
</dbReference>
<evidence type="ECO:0000313" key="3">
    <source>
        <dbReference type="Proteomes" id="UP001151309"/>
    </source>
</evidence>
<dbReference type="AlphaFoldDB" id="A0A9X3KDX9"/>
<evidence type="ECO:0000313" key="2">
    <source>
        <dbReference type="EMBL" id="MCZ7909451.1"/>
    </source>
</evidence>
<dbReference type="RefSeq" id="WP_269831148.1">
    <property type="nucleotide sequence ID" value="NZ_JAPZLT010000003.1"/>
</dbReference>
<evidence type="ECO:0000256" key="1">
    <source>
        <dbReference type="SAM" id="Phobius"/>
    </source>
</evidence>
<dbReference type="Proteomes" id="UP001151309">
    <property type="component" value="Unassembled WGS sequence"/>
</dbReference>
<name>A0A9X3KDX9_9HYPH</name>